<dbReference type="RefSeq" id="WP_226099913.1">
    <property type="nucleotide sequence ID" value="NZ_CP162411.1"/>
</dbReference>
<sequence length="580" mass="65235">MEKPETEFDDNLKSQTLTIRLLKKNIPIKNALSIDHGYLLQETVRGELYIDQSKSVPPVWGSFLGEFSGGELSELSNQHCSAVLFIEVPPTNKKDDTRIMALTFGYGHHALEASAFERNFGLKVTLSAVTRTELVSLDTATLDSTVFQRRIQASKKANFSGFGMNIERDLLRLAGGIPSDTSFASTLVGKDALTITARTSPNDFLNKCSKALDLFYSNKYKNEFSFIDHIIPVYDSDHKDYLDSIIFSEISSLVGGGTSDLHMVMPEITNPEFSYEVSYYGAGFGKGVKNHFPSVDINDYISELSNGDFNSIETFESIKNNQYIFEVKNGERSKKNKRKVYDCLVFEVEINDLKSMLNSNSTSQNNSQVNVPTDLPEGVYVLFSGNWYLVDKVFHARIESSYLKYLSKVSFLPNTKMKNERELILELNKSPHLLNLDQVKINPTGTTNANIEPCDFLSTKCQFIHLKDGESSGPISHLWNQGVVSAEAYLNDVKFRKDLNEEIKKRQKKFSKTGFDALLPRANGKLDISKITVVFGVMKTPYVKTRQAGLPFFSKVSFRPVAQAIESMGYKVEIHLIEKI</sequence>
<dbReference type="EMBL" id="CP162411">
    <property type="protein sequence ID" value="XDL15178.1"/>
    <property type="molecule type" value="Genomic_DNA"/>
</dbReference>
<protein>
    <submittedName>
        <fullName evidence="1">DUF6119 family protein</fullName>
    </submittedName>
</protein>
<dbReference type="NCBIfam" id="TIGR04141">
    <property type="entry name" value="TIGR04141 family sporadically distributed protein"/>
    <property type="match status" value="1"/>
</dbReference>
<name>A0AB39IFI2_9GAMM</name>
<reference evidence="1" key="1">
    <citation type="submission" date="2024-07" db="EMBL/GenBank/DDBJ databases">
        <authorList>
            <person name="Pedron J."/>
        </authorList>
    </citation>
    <scope>NUCLEOTIDE SEQUENCE</scope>
    <source>
        <strain evidence="1">A642-S2-A17</strain>
    </source>
</reference>
<gene>
    <name evidence="1" type="ORF">LF923_0002595</name>
</gene>
<accession>A0AB39IFI2</accession>
<evidence type="ECO:0000313" key="1">
    <source>
        <dbReference type="EMBL" id="XDL15178.1"/>
    </source>
</evidence>
<dbReference type="Pfam" id="PF19614">
    <property type="entry name" value="DUF6119"/>
    <property type="match status" value="1"/>
</dbReference>
<proteinExistence type="predicted"/>
<dbReference type="InterPro" id="IPR026487">
    <property type="entry name" value="CHP04141"/>
</dbReference>
<organism evidence="1">
    <name type="scientific">Dickeya oryzae</name>
    <dbReference type="NCBI Taxonomy" id="1240404"/>
    <lineage>
        <taxon>Bacteria</taxon>
        <taxon>Pseudomonadati</taxon>
        <taxon>Pseudomonadota</taxon>
        <taxon>Gammaproteobacteria</taxon>
        <taxon>Enterobacterales</taxon>
        <taxon>Pectobacteriaceae</taxon>
        <taxon>Dickeya</taxon>
    </lineage>
</organism>
<dbReference type="AlphaFoldDB" id="A0AB39IFI2"/>